<feature type="region of interest" description="Disordered" evidence="1">
    <location>
        <begin position="560"/>
        <end position="645"/>
    </location>
</feature>
<organism evidence="2 3">
    <name type="scientific">Endocarpon pusillum (strain Z07020 / HMAS-L-300199)</name>
    <name type="common">Lichen-forming fungus</name>
    <dbReference type="NCBI Taxonomy" id="1263415"/>
    <lineage>
        <taxon>Eukaryota</taxon>
        <taxon>Fungi</taxon>
        <taxon>Dikarya</taxon>
        <taxon>Ascomycota</taxon>
        <taxon>Pezizomycotina</taxon>
        <taxon>Eurotiomycetes</taxon>
        <taxon>Chaetothyriomycetidae</taxon>
        <taxon>Verrucariales</taxon>
        <taxon>Verrucariaceae</taxon>
        <taxon>Endocarpon</taxon>
    </lineage>
</organism>
<evidence type="ECO:0000313" key="3">
    <source>
        <dbReference type="Proteomes" id="UP000019373"/>
    </source>
</evidence>
<feature type="compositionally biased region" description="Basic and acidic residues" evidence="1">
    <location>
        <begin position="58"/>
        <end position="95"/>
    </location>
</feature>
<reference evidence="3" key="1">
    <citation type="journal article" date="2014" name="BMC Genomics">
        <title>Genome characteristics reveal the impact of lichenization on lichen-forming fungus Endocarpon pusillum Hedwig (Verrucariales, Ascomycota).</title>
        <authorList>
            <person name="Wang Y.-Y."/>
            <person name="Liu B."/>
            <person name="Zhang X.-Y."/>
            <person name="Zhou Q.-M."/>
            <person name="Zhang T."/>
            <person name="Li H."/>
            <person name="Yu Y.-F."/>
            <person name="Zhang X.-L."/>
            <person name="Hao X.-Y."/>
            <person name="Wang M."/>
            <person name="Wang L."/>
            <person name="Wei J.-C."/>
        </authorList>
    </citation>
    <scope>NUCLEOTIDE SEQUENCE [LARGE SCALE GENOMIC DNA]</scope>
    <source>
        <strain evidence="3">Z07020 / HMAS-L-300199</strain>
    </source>
</reference>
<feature type="compositionally biased region" description="Polar residues" evidence="1">
    <location>
        <begin position="259"/>
        <end position="268"/>
    </location>
</feature>
<feature type="compositionally biased region" description="Basic and acidic residues" evidence="1">
    <location>
        <begin position="105"/>
        <end position="116"/>
    </location>
</feature>
<feature type="region of interest" description="Disordered" evidence="1">
    <location>
        <begin position="1"/>
        <end position="26"/>
    </location>
</feature>
<dbReference type="RefSeq" id="XP_007805307.1">
    <property type="nucleotide sequence ID" value="XM_007807116.1"/>
</dbReference>
<sequence>MDGVKVRQSDSDVSASSCNTSTPDTKHALQSNILSAIKQRLAELDAADDILVTGKKKLNAERELEDASIRKRREREDAEYQQKEEAHDHEEDELRRKLKNLKRGLPVDEKMTENHHASTVSESMYPPAKKHQPNPAPMPALNPPSRPNAMQPLQPTQQDKQPKPSYYGWNAYGPGETYAPQNQAHPPQHNQLQPSPLPNGGQPSFNPPAPPPEYGPSPKQTTPLSHAQSPRQQAPTPAPPPPPPPPLGSPSVNPPPRQTIRTPIQPASQPRRGHQSSAKAQALALEAVGSHPPVNSPTASTSTLSGKPKAFITHSYSRSETFANRYHYCERTDELDRGIWTYFGPGGTKEAPTVAGKEMYLRCNHDDCMRIDWKTVQGLKSHIVKHHGIPRGTIDSLELALEKYGVPVQDIEDHEKKHGLGFAGTMAEKGTRGSPRASRPSNEIVFDAGVDHSPIHPAVNSPTRKRRHTCAYTDNLGRGIWTYLGPGVPNEAAPVAGKKKMYLRCNFDHCMKIGHKTVTGLNSHLWKKHDAPAVPMAGGLKAIFKTYGVEVLQIEKYEREHGHGSAGTTTVSPKAVSVPAAGPRTILPNNPLPADTRVASSPPAVSLHFSPSQEHGIDTTECSESGIASDSEFSTPPTSEAGDDE</sequence>
<feature type="compositionally biased region" description="Pro residues" evidence="1">
    <location>
        <begin position="134"/>
        <end position="146"/>
    </location>
</feature>
<accession>U1HJD4</accession>
<gene>
    <name evidence="2" type="ORF">EPUS_08384</name>
</gene>
<feature type="region of interest" description="Disordered" evidence="1">
    <location>
        <begin position="53"/>
        <end position="279"/>
    </location>
</feature>
<feature type="compositionally biased region" description="Polar residues" evidence="1">
    <location>
        <begin position="620"/>
        <end position="638"/>
    </location>
</feature>
<evidence type="ECO:0000256" key="1">
    <source>
        <dbReference type="SAM" id="MobiDB-lite"/>
    </source>
</evidence>
<dbReference type="PRINTS" id="PR01217">
    <property type="entry name" value="PRICHEXTENSN"/>
</dbReference>
<feature type="compositionally biased region" description="Pro residues" evidence="1">
    <location>
        <begin position="205"/>
        <end position="215"/>
    </location>
</feature>
<feature type="compositionally biased region" description="Pro residues" evidence="1">
    <location>
        <begin position="236"/>
        <end position="257"/>
    </location>
</feature>
<feature type="compositionally biased region" description="Polar residues" evidence="1">
    <location>
        <begin position="11"/>
        <end position="26"/>
    </location>
</feature>
<protein>
    <submittedName>
        <fullName evidence="2">Uncharacterized protein</fullName>
    </submittedName>
</protein>
<dbReference type="Proteomes" id="UP000019373">
    <property type="component" value="Unassembled WGS sequence"/>
</dbReference>
<dbReference type="eggNOG" id="ENOG502RQEP">
    <property type="taxonomic scope" value="Eukaryota"/>
</dbReference>
<feature type="compositionally biased region" description="Basic and acidic residues" evidence="1">
    <location>
        <begin position="1"/>
        <end position="10"/>
    </location>
</feature>
<name>U1HJD4_ENDPU</name>
<dbReference type="OrthoDB" id="4159571at2759"/>
<dbReference type="EMBL" id="KE721475">
    <property type="protein sequence ID" value="ERF69034.1"/>
    <property type="molecule type" value="Genomic_DNA"/>
</dbReference>
<dbReference type="AlphaFoldDB" id="U1HJD4"/>
<proteinExistence type="predicted"/>
<evidence type="ECO:0000313" key="2">
    <source>
        <dbReference type="EMBL" id="ERF69034.1"/>
    </source>
</evidence>
<keyword evidence="3" id="KW-1185">Reference proteome</keyword>
<dbReference type="HOGENOM" id="CLU_424532_0_0_1"/>
<dbReference type="GeneID" id="19243234"/>
<feature type="compositionally biased region" description="Low complexity" evidence="1">
    <location>
        <begin position="179"/>
        <end position="194"/>
    </location>
</feature>